<evidence type="ECO:0000313" key="2">
    <source>
        <dbReference type="Proteomes" id="UP000033071"/>
    </source>
</evidence>
<evidence type="ECO:0000313" key="1">
    <source>
        <dbReference type="EMBL" id="AKB70966.1"/>
    </source>
</evidence>
<protein>
    <submittedName>
        <fullName evidence="1">Uncharacterized protein</fullName>
    </submittedName>
</protein>
<organism evidence="1 2">
    <name type="scientific">Methanosarcina mazei C16</name>
    <dbReference type="NCBI Taxonomy" id="1434113"/>
    <lineage>
        <taxon>Archaea</taxon>
        <taxon>Methanobacteriati</taxon>
        <taxon>Methanobacteriota</taxon>
        <taxon>Stenosarchaea group</taxon>
        <taxon>Methanomicrobia</taxon>
        <taxon>Methanosarcinales</taxon>
        <taxon>Methanosarcinaceae</taxon>
        <taxon>Methanosarcina</taxon>
    </lineage>
</organism>
<dbReference type="HOGENOM" id="CLU_2613675_0_0_2"/>
<accession>A0A0E3RUS4</accession>
<dbReference type="Proteomes" id="UP000033071">
    <property type="component" value="Chromosome"/>
</dbReference>
<name>A0A0E3RUS4_METMZ</name>
<sequence length="78" mass="9044">MYQEFLEILRRNLDRIPGQKIFDMALITLNGSWGKIPDLAVKQKVSQNICGKFPDGTTFQQNIIFIHQKLKKIKPQLS</sequence>
<proteinExistence type="predicted"/>
<dbReference type="AlphaFoldDB" id="A0A0E3RUS4"/>
<dbReference type="EMBL" id="CP009514">
    <property type="protein sequence ID" value="AKB70966.1"/>
    <property type="molecule type" value="Genomic_DNA"/>
</dbReference>
<gene>
    <name evidence="1" type="ORF">MSMAC_1076</name>
</gene>
<dbReference type="KEGG" id="mmac:MSMAC_1076"/>
<reference evidence="1 2" key="1">
    <citation type="submission" date="2014-07" db="EMBL/GenBank/DDBJ databases">
        <title>Methanogenic archaea and the global carbon cycle.</title>
        <authorList>
            <person name="Henriksen J.R."/>
            <person name="Luke J."/>
            <person name="Reinhart S."/>
            <person name="Benedict M.N."/>
            <person name="Youngblut N.D."/>
            <person name="Metcalf M.E."/>
            <person name="Whitaker R.J."/>
            <person name="Metcalf W.W."/>
        </authorList>
    </citation>
    <scope>NUCLEOTIDE SEQUENCE [LARGE SCALE GENOMIC DNA]</scope>
    <source>
        <strain evidence="1 2">C16</strain>
    </source>
</reference>